<dbReference type="Gene3D" id="2.60.40.10">
    <property type="entry name" value="Immunoglobulins"/>
    <property type="match status" value="1"/>
</dbReference>
<dbReference type="AlphaFoldDB" id="A0A1Z3M1M4"/>
<gene>
    <name evidence="2" type="ORF">CD943_00645</name>
</gene>
<evidence type="ECO:0000313" key="2">
    <source>
        <dbReference type="EMBL" id="ASD28361.1"/>
    </source>
</evidence>
<name>A0A1Z3M1M4_BREDI</name>
<evidence type="ECO:0000256" key="1">
    <source>
        <dbReference type="SAM" id="SignalP"/>
    </source>
</evidence>
<dbReference type="PROSITE" id="PS51257">
    <property type="entry name" value="PROKAR_LIPOPROTEIN"/>
    <property type="match status" value="1"/>
</dbReference>
<reference evidence="2 3" key="1">
    <citation type="submission" date="2017-06" db="EMBL/GenBank/DDBJ databases">
        <title>Biodegradation of gentamicin by bacterial consortia AMQD4 in synthetic medium and raw gentamicin sewage.</title>
        <authorList>
            <person name="Chang H."/>
            <person name="Feng Y."/>
            <person name="Li Z."/>
            <person name="Xue J."/>
            <person name="Cheng D."/>
        </authorList>
    </citation>
    <scope>NUCLEOTIDE SEQUENCE [LARGE SCALE GENOMIC DNA]</scope>
    <source>
        <strain evidence="2 3">BZC3</strain>
    </source>
</reference>
<reference evidence="2 3" key="2">
    <citation type="submission" date="2017-06" db="EMBL/GenBank/DDBJ databases">
        <authorList>
            <person name="Kim H.J."/>
            <person name="Triplett B.A."/>
        </authorList>
    </citation>
    <scope>NUCLEOTIDE SEQUENCE [LARGE SCALE GENOMIC DNA]</scope>
    <source>
        <strain evidence="2 3">BZC3</strain>
    </source>
</reference>
<dbReference type="RefSeq" id="WP_088411823.1">
    <property type="nucleotide sequence ID" value="NZ_CP021995.1"/>
</dbReference>
<proteinExistence type="predicted"/>
<evidence type="ECO:0008006" key="4">
    <source>
        <dbReference type="Google" id="ProtNLM"/>
    </source>
</evidence>
<dbReference type="STRING" id="293.GCA_000988015_01194"/>
<organism evidence="2 3">
    <name type="scientific">Brevundimonas diminuta</name>
    <name type="common">Pseudomonas diminuta</name>
    <dbReference type="NCBI Taxonomy" id="293"/>
    <lineage>
        <taxon>Bacteria</taxon>
        <taxon>Pseudomonadati</taxon>
        <taxon>Pseudomonadota</taxon>
        <taxon>Alphaproteobacteria</taxon>
        <taxon>Caulobacterales</taxon>
        <taxon>Caulobacteraceae</taxon>
        <taxon>Brevundimonas</taxon>
    </lineage>
</organism>
<dbReference type="InterPro" id="IPR013783">
    <property type="entry name" value="Ig-like_fold"/>
</dbReference>
<feature type="chain" id="PRO_5011966803" description="Bacterial Ig domain-containing protein" evidence="1">
    <location>
        <begin position="26"/>
        <end position="252"/>
    </location>
</feature>
<keyword evidence="1" id="KW-0732">Signal</keyword>
<feature type="signal peptide" evidence="1">
    <location>
        <begin position="1"/>
        <end position="25"/>
    </location>
</feature>
<dbReference type="Proteomes" id="UP000197024">
    <property type="component" value="Chromosome"/>
</dbReference>
<accession>A0A1Z3M1M4</accession>
<protein>
    <recommendedName>
        <fullName evidence="4">Bacterial Ig domain-containing protein</fullName>
    </recommendedName>
</protein>
<dbReference type="EMBL" id="CP021995">
    <property type="protein sequence ID" value="ASD28361.1"/>
    <property type="molecule type" value="Genomic_DNA"/>
</dbReference>
<sequence>MERRIGLRLSLSLALGLATALSACGVPKSDAEADTAEVQDGDWMATPRITSVLSQASGGVLVRGEAAPGARVILSGADGSAVAAAADAQGRFELHVGPAAVGQILTPEIQIGQATTPGPQRLLVVGEGGRLAALLTDGGASLRLTPGPTLDALDGDGRGLIASGRADPGRKVAVQAGGGTAQGVADSHGRWSVVVPAVGDRASDIEVEGRIFRYPGPGASPDRVERAGEGWRVTRQLSGAARQTTWFPDAGA</sequence>
<evidence type="ECO:0000313" key="3">
    <source>
        <dbReference type="Proteomes" id="UP000197024"/>
    </source>
</evidence>